<dbReference type="AlphaFoldDB" id="A0A8S1H1K2"/>
<gene>
    <name evidence="2" type="ORF">CAUJ_LOCUS4943</name>
</gene>
<evidence type="ECO:0000256" key="1">
    <source>
        <dbReference type="SAM" id="SignalP"/>
    </source>
</evidence>
<feature type="signal peptide" evidence="1">
    <location>
        <begin position="1"/>
        <end position="19"/>
    </location>
</feature>
<keyword evidence="1" id="KW-0732">Signal</keyword>
<dbReference type="EMBL" id="CAJGYM010000009">
    <property type="protein sequence ID" value="CAD6189024.1"/>
    <property type="molecule type" value="Genomic_DNA"/>
</dbReference>
<protein>
    <submittedName>
        <fullName evidence="2">Uncharacterized protein</fullName>
    </submittedName>
</protein>
<evidence type="ECO:0000313" key="3">
    <source>
        <dbReference type="Proteomes" id="UP000835052"/>
    </source>
</evidence>
<sequence length="96" mass="11012">MPAVLYSLIFAILFSMACASESTDKTHIRAARQATYYYTNGRFYPVQYQQVNPWHNMGNGWAWRYGSDDDDDVKTRVYYDPQTTNPLTVLGAVLFG</sequence>
<comment type="caution">
    <text evidence="2">The sequence shown here is derived from an EMBL/GenBank/DDBJ whole genome shotgun (WGS) entry which is preliminary data.</text>
</comment>
<reference evidence="2" key="1">
    <citation type="submission" date="2020-10" db="EMBL/GenBank/DDBJ databases">
        <authorList>
            <person name="Kikuchi T."/>
        </authorList>
    </citation>
    <scope>NUCLEOTIDE SEQUENCE</scope>
    <source>
        <strain evidence="2">NKZ352</strain>
    </source>
</reference>
<name>A0A8S1H1K2_9PELO</name>
<proteinExistence type="predicted"/>
<dbReference type="Proteomes" id="UP000835052">
    <property type="component" value="Unassembled WGS sequence"/>
</dbReference>
<feature type="chain" id="PRO_5035910467" evidence="1">
    <location>
        <begin position="20"/>
        <end position="96"/>
    </location>
</feature>
<keyword evidence="3" id="KW-1185">Reference proteome</keyword>
<accession>A0A8S1H1K2</accession>
<evidence type="ECO:0000313" key="2">
    <source>
        <dbReference type="EMBL" id="CAD6189024.1"/>
    </source>
</evidence>
<organism evidence="2 3">
    <name type="scientific">Caenorhabditis auriculariae</name>
    <dbReference type="NCBI Taxonomy" id="2777116"/>
    <lineage>
        <taxon>Eukaryota</taxon>
        <taxon>Metazoa</taxon>
        <taxon>Ecdysozoa</taxon>
        <taxon>Nematoda</taxon>
        <taxon>Chromadorea</taxon>
        <taxon>Rhabditida</taxon>
        <taxon>Rhabditina</taxon>
        <taxon>Rhabditomorpha</taxon>
        <taxon>Rhabditoidea</taxon>
        <taxon>Rhabditidae</taxon>
        <taxon>Peloderinae</taxon>
        <taxon>Caenorhabditis</taxon>
    </lineage>
</organism>